<protein>
    <submittedName>
        <fullName evidence="1">Uncharacterized protein</fullName>
    </submittedName>
</protein>
<gene>
    <name evidence="1" type="ORF">DBV15_03442</name>
</gene>
<reference evidence="1 2" key="1">
    <citation type="journal article" date="2019" name="Philos. Trans. R. Soc. Lond., B, Biol. Sci.">
        <title>Ant behaviour and brain gene expression of defending hosts depend on the ecological success of the intruding social parasite.</title>
        <authorList>
            <person name="Kaur R."/>
            <person name="Stoldt M."/>
            <person name="Jongepier E."/>
            <person name="Feldmeyer B."/>
            <person name="Menzel F."/>
            <person name="Bornberg-Bauer E."/>
            <person name="Foitzik S."/>
        </authorList>
    </citation>
    <scope>NUCLEOTIDE SEQUENCE [LARGE SCALE GENOMIC DNA]</scope>
    <source>
        <tissue evidence="1">Whole body</tissue>
    </source>
</reference>
<accession>A0A4S2KIA3</accession>
<name>A0A4S2KIA3_9HYME</name>
<keyword evidence="2" id="KW-1185">Reference proteome</keyword>
<dbReference type="Proteomes" id="UP000310200">
    <property type="component" value="Unassembled WGS sequence"/>
</dbReference>
<evidence type="ECO:0000313" key="2">
    <source>
        <dbReference type="Proteomes" id="UP000310200"/>
    </source>
</evidence>
<dbReference type="AlphaFoldDB" id="A0A4S2KIA3"/>
<proteinExistence type="predicted"/>
<organism evidence="1 2">
    <name type="scientific">Temnothorax longispinosus</name>
    <dbReference type="NCBI Taxonomy" id="300112"/>
    <lineage>
        <taxon>Eukaryota</taxon>
        <taxon>Metazoa</taxon>
        <taxon>Ecdysozoa</taxon>
        <taxon>Arthropoda</taxon>
        <taxon>Hexapoda</taxon>
        <taxon>Insecta</taxon>
        <taxon>Pterygota</taxon>
        <taxon>Neoptera</taxon>
        <taxon>Endopterygota</taxon>
        <taxon>Hymenoptera</taxon>
        <taxon>Apocrita</taxon>
        <taxon>Aculeata</taxon>
        <taxon>Formicoidea</taxon>
        <taxon>Formicidae</taxon>
        <taxon>Myrmicinae</taxon>
        <taxon>Temnothorax</taxon>
    </lineage>
</organism>
<evidence type="ECO:0000313" key="1">
    <source>
        <dbReference type="EMBL" id="TGZ47619.1"/>
    </source>
</evidence>
<sequence length="203" mass="23024">MQESHFAARVQQDILDSPPFLLTADSFAIWSRLRSDREANRKETRDSSRDRANGRVSETLGKAAQGLASLGRVRLPNIQAPSNAACRRHGAKIHVKPRDRNMRLYRPRATAPKADGPAPFLDDLFSFSARTFLSFIQYGALDTRVQSRHYAARRSTRHKNFEADLNSCLETGTSVSKCVMRDTLWAVLALLRERQQNTVKREL</sequence>
<dbReference type="EMBL" id="QBLH01002723">
    <property type="protein sequence ID" value="TGZ47619.1"/>
    <property type="molecule type" value="Genomic_DNA"/>
</dbReference>
<comment type="caution">
    <text evidence="1">The sequence shown here is derived from an EMBL/GenBank/DDBJ whole genome shotgun (WGS) entry which is preliminary data.</text>
</comment>